<comment type="similarity">
    <text evidence="11 12">Belongs to the TonB-dependent receptor family.</text>
</comment>
<evidence type="ECO:0000313" key="16">
    <source>
        <dbReference type="Proteomes" id="UP001495910"/>
    </source>
</evidence>
<dbReference type="PANTHER" id="PTHR32552">
    <property type="entry name" value="FERRICHROME IRON RECEPTOR-RELATED"/>
    <property type="match status" value="1"/>
</dbReference>
<proteinExistence type="inferred from homology"/>
<keyword evidence="15" id="KW-0675">Receptor</keyword>
<keyword evidence="5 11" id="KW-0812">Transmembrane</keyword>
<organism evidence="15 16">
    <name type="scientific">Collimonas rhizosphaerae</name>
    <dbReference type="NCBI Taxonomy" id="3126357"/>
    <lineage>
        <taxon>Bacteria</taxon>
        <taxon>Pseudomonadati</taxon>
        <taxon>Pseudomonadota</taxon>
        <taxon>Betaproteobacteria</taxon>
        <taxon>Burkholderiales</taxon>
        <taxon>Oxalobacteraceae</taxon>
        <taxon>Collimonas</taxon>
    </lineage>
</organism>
<dbReference type="InterPro" id="IPR000531">
    <property type="entry name" value="Beta-barrel_TonB"/>
</dbReference>
<evidence type="ECO:0000256" key="2">
    <source>
        <dbReference type="ARBA" id="ARBA00022448"/>
    </source>
</evidence>
<evidence type="ECO:0000256" key="3">
    <source>
        <dbReference type="ARBA" id="ARBA00022452"/>
    </source>
</evidence>
<evidence type="ECO:0000256" key="4">
    <source>
        <dbReference type="ARBA" id="ARBA00022496"/>
    </source>
</evidence>
<evidence type="ECO:0000256" key="7">
    <source>
        <dbReference type="ARBA" id="ARBA00023065"/>
    </source>
</evidence>
<evidence type="ECO:0000313" key="15">
    <source>
        <dbReference type="EMBL" id="MEM4985811.1"/>
    </source>
</evidence>
<feature type="domain" description="TonB-dependent receptor-like beta-barrel" evidence="13">
    <location>
        <begin position="289"/>
        <end position="721"/>
    </location>
</feature>
<dbReference type="PROSITE" id="PS52016">
    <property type="entry name" value="TONB_DEPENDENT_REC_3"/>
    <property type="match status" value="1"/>
</dbReference>
<evidence type="ECO:0000256" key="8">
    <source>
        <dbReference type="ARBA" id="ARBA00023077"/>
    </source>
</evidence>
<accession>A0ABU9PP79</accession>
<dbReference type="GO" id="GO:0016829">
    <property type="term" value="F:lyase activity"/>
    <property type="evidence" value="ECO:0007669"/>
    <property type="project" value="UniProtKB-KW"/>
</dbReference>
<dbReference type="Pfam" id="PF00593">
    <property type="entry name" value="TonB_dep_Rec_b-barrel"/>
    <property type="match status" value="1"/>
</dbReference>
<keyword evidence="15" id="KW-0456">Lyase</keyword>
<protein>
    <submittedName>
        <fullName evidence="15">TonB-dependent receptor</fullName>
    </submittedName>
</protein>
<evidence type="ECO:0000256" key="6">
    <source>
        <dbReference type="ARBA" id="ARBA00023004"/>
    </source>
</evidence>
<dbReference type="EMBL" id="JBANDC010000001">
    <property type="protein sequence ID" value="MEM4985811.1"/>
    <property type="molecule type" value="Genomic_DNA"/>
</dbReference>
<sequence length="756" mass="82928">MRELAAKRFSVKFSLVAGLFAPGIDVYAQANPAAPDQAPAAGQLQSMTVTAERREENIKNVPVSASIISDDMLNVLNSGGQDMQMLAGRVPSLNVESSLGRAFPRFYIRGYGNVDFHQNASQPVSLVYDDIVLESPVLKGFPAFDLDRIEVLRGPQGSLFGRNTPAGVVKFDSVKPSFKQEGYVSVSDATYNTANLEAAVNLPINGELAARISVLDQHRDDWIGNSHTGKTDQYGGYNDNAARLQLLYKPNADFSALANLHERTMNGSASLFRANIIQKGTDNLIPGFDKNNIATDGQNGQHLDNYGGSLRLRWQLGDYTLHSTTGYETVRMFSRGDVDGGYGAVFAPPSGPGVIPFPVESADGTSGHHQFTQEFRLESDRKQKLSWQTGLFFFDEKYNVDSYSYNSLANGVLTGDVKSQQKNDALAVFGSLNYALSDRIDLRAGLRYTHDKKDLETAAVNKPDGSSDLDKSNGLSASTSVSKINWDLSGVYKLSDTSNLYSRIATGFRGATIQPAGSFNPMSVANPETVTSYEVGFKSDLFDRRARLNFDIYNYDVKNQQLSAVGGTSNSTILLNAKKSVGRGAELDLETYLTENLLMTLGGSYNFTKVEDKDLAVGACAACTIQNPTFVNAAGATLVRIDGNPLPQAPRWVANFTLRYGLPYKNGEFFAYTDWVYRSAVNFTLYRSAEYVGKPLLTGGLRLGYKWDHERYELALFGRNITNRVQLIGGLDFNNLTGFVNDTNPRIFGLQFTTRF</sequence>
<evidence type="ECO:0000259" key="14">
    <source>
        <dbReference type="Pfam" id="PF07715"/>
    </source>
</evidence>
<dbReference type="InterPro" id="IPR012910">
    <property type="entry name" value="Plug_dom"/>
</dbReference>
<keyword evidence="3 11" id="KW-1134">Transmembrane beta strand</keyword>
<feature type="domain" description="TonB-dependent receptor plug" evidence="14">
    <location>
        <begin position="58"/>
        <end position="168"/>
    </location>
</feature>
<dbReference type="InterPro" id="IPR036942">
    <property type="entry name" value="Beta-barrel_TonB_sf"/>
</dbReference>
<keyword evidence="4" id="KW-0410">Iron transport</keyword>
<dbReference type="Pfam" id="PF07715">
    <property type="entry name" value="Plug"/>
    <property type="match status" value="1"/>
</dbReference>
<keyword evidence="8 12" id="KW-0798">TonB box</keyword>
<keyword evidence="10 11" id="KW-0998">Cell outer membrane</keyword>
<evidence type="ECO:0000256" key="11">
    <source>
        <dbReference type="PROSITE-ProRule" id="PRU01360"/>
    </source>
</evidence>
<dbReference type="SUPFAM" id="SSF56935">
    <property type="entry name" value="Porins"/>
    <property type="match status" value="1"/>
</dbReference>
<keyword evidence="7" id="KW-0406">Ion transport</keyword>
<dbReference type="PANTHER" id="PTHR32552:SF81">
    <property type="entry name" value="TONB-DEPENDENT OUTER MEMBRANE RECEPTOR"/>
    <property type="match status" value="1"/>
</dbReference>
<keyword evidence="9 11" id="KW-0472">Membrane</keyword>
<keyword evidence="6" id="KW-0408">Iron</keyword>
<keyword evidence="16" id="KW-1185">Reference proteome</keyword>
<evidence type="ECO:0000256" key="12">
    <source>
        <dbReference type="RuleBase" id="RU003357"/>
    </source>
</evidence>
<dbReference type="RefSeq" id="WP_342827719.1">
    <property type="nucleotide sequence ID" value="NZ_JBANDC010000001.1"/>
</dbReference>
<reference evidence="15 16" key="1">
    <citation type="submission" date="2024-02" db="EMBL/GenBank/DDBJ databases">
        <title>Draft genome sequence of Collimonas sp. strain H4R21, an effective mineral-weathering bacterial strain isolated from the beech rhizosphere.</title>
        <authorList>
            <person name="Morin E."/>
            <person name="Uroz S."/>
            <person name="Leveau J.H.J."/>
            <person name="Kumar R."/>
            <person name="Rey M.W."/>
            <person name="Pham J."/>
        </authorList>
    </citation>
    <scope>NUCLEOTIDE SEQUENCE [LARGE SCALE GENOMIC DNA]</scope>
    <source>
        <strain evidence="15 16">H4R21</strain>
    </source>
</reference>
<dbReference type="Proteomes" id="UP001495910">
    <property type="component" value="Unassembled WGS sequence"/>
</dbReference>
<name>A0ABU9PP79_9BURK</name>
<keyword evidence="2 11" id="KW-0813">Transport</keyword>
<comment type="caution">
    <text evidence="15">The sequence shown here is derived from an EMBL/GenBank/DDBJ whole genome shotgun (WGS) entry which is preliminary data.</text>
</comment>
<evidence type="ECO:0000256" key="10">
    <source>
        <dbReference type="ARBA" id="ARBA00023237"/>
    </source>
</evidence>
<evidence type="ECO:0000259" key="13">
    <source>
        <dbReference type="Pfam" id="PF00593"/>
    </source>
</evidence>
<comment type="subcellular location">
    <subcellularLocation>
        <location evidence="1 11">Cell outer membrane</location>
        <topology evidence="1 11">Multi-pass membrane protein</topology>
    </subcellularLocation>
</comment>
<gene>
    <name evidence="15" type="ORF">V8G57_00275</name>
</gene>
<dbReference type="Gene3D" id="2.40.170.20">
    <property type="entry name" value="TonB-dependent receptor, beta-barrel domain"/>
    <property type="match status" value="1"/>
</dbReference>
<evidence type="ECO:0000256" key="5">
    <source>
        <dbReference type="ARBA" id="ARBA00022692"/>
    </source>
</evidence>
<evidence type="ECO:0000256" key="9">
    <source>
        <dbReference type="ARBA" id="ARBA00023136"/>
    </source>
</evidence>
<dbReference type="InterPro" id="IPR039426">
    <property type="entry name" value="TonB-dep_rcpt-like"/>
</dbReference>
<evidence type="ECO:0000256" key="1">
    <source>
        <dbReference type="ARBA" id="ARBA00004571"/>
    </source>
</evidence>